<dbReference type="AlphaFoldDB" id="A0A1Y6BSN4"/>
<reference evidence="2" key="1">
    <citation type="submission" date="2017-04" db="EMBL/GenBank/DDBJ databases">
        <authorList>
            <person name="Varghese N."/>
            <person name="Submissions S."/>
        </authorList>
    </citation>
    <scope>NUCLEOTIDE SEQUENCE [LARGE SCALE GENOMIC DNA]</scope>
    <source>
        <strain evidence="2">RKEM611</strain>
    </source>
</reference>
<evidence type="ECO:0000313" key="2">
    <source>
        <dbReference type="Proteomes" id="UP000192907"/>
    </source>
</evidence>
<sequence>MKNDQKPKKLPDGQEPQGCEVWEIYYRPSWGPHPKAS</sequence>
<organism evidence="1 2">
    <name type="scientific">Pseudobacteriovorax antillogorgiicola</name>
    <dbReference type="NCBI Taxonomy" id="1513793"/>
    <lineage>
        <taxon>Bacteria</taxon>
        <taxon>Pseudomonadati</taxon>
        <taxon>Bdellovibrionota</taxon>
        <taxon>Oligoflexia</taxon>
        <taxon>Oligoflexales</taxon>
        <taxon>Pseudobacteriovoracaceae</taxon>
        <taxon>Pseudobacteriovorax</taxon>
    </lineage>
</organism>
<proteinExistence type="predicted"/>
<accession>A0A1Y6BSN4</accession>
<evidence type="ECO:0000313" key="1">
    <source>
        <dbReference type="EMBL" id="SMF19006.1"/>
    </source>
</evidence>
<protein>
    <submittedName>
        <fullName evidence="1">Uncharacterized protein</fullName>
    </submittedName>
</protein>
<gene>
    <name evidence="1" type="ORF">SAMN06296036_106225</name>
</gene>
<keyword evidence="2" id="KW-1185">Reference proteome</keyword>
<dbReference type="Proteomes" id="UP000192907">
    <property type="component" value="Unassembled WGS sequence"/>
</dbReference>
<dbReference type="EMBL" id="FWZT01000006">
    <property type="protein sequence ID" value="SMF19006.1"/>
    <property type="molecule type" value="Genomic_DNA"/>
</dbReference>
<name>A0A1Y6BSN4_9BACT</name>